<reference evidence="11" key="1">
    <citation type="journal article" date="2019" name="Int. J. Syst. Evol. Microbiol.">
        <title>The Global Catalogue of Microorganisms (GCM) 10K type strain sequencing project: providing services to taxonomists for standard genome sequencing and annotation.</title>
        <authorList>
            <consortium name="The Broad Institute Genomics Platform"/>
            <consortium name="The Broad Institute Genome Sequencing Center for Infectious Disease"/>
            <person name="Wu L."/>
            <person name="Ma J."/>
        </authorList>
    </citation>
    <scope>NUCLEOTIDE SEQUENCE [LARGE SCALE GENOMIC DNA]</scope>
    <source>
        <strain evidence="11">KCTC 42964</strain>
    </source>
</reference>
<feature type="transmembrane region" description="Helical" evidence="8">
    <location>
        <begin position="353"/>
        <end position="372"/>
    </location>
</feature>
<organism evidence="10 11">
    <name type="scientific">Marinibaculum pumilum</name>
    <dbReference type="NCBI Taxonomy" id="1766165"/>
    <lineage>
        <taxon>Bacteria</taxon>
        <taxon>Pseudomonadati</taxon>
        <taxon>Pseudomonadota</taxon>
        <taxon>Alphaproteobacteria</taxon>
        <taxon>Rhodospirillales</taxon>
        <taxon>Rhodospirillaceae</taxon>
        <taxon>Marinibaculum</taxon>
    </lineage>
</organism>
<feature type="compositionally biased region" description="Basic and acidic residues" evidence="9">
    <location>
        <begin position="1"/>
        <end position="12"/>
    </location>
</feature>
<dbReference type="RefSeq" id="WP_379899434.1">
    <property type="nucleotide sequence ID" value="NZ_JBHRTR010000020.1"/>
</dbReference>
<dbReference type="EMBL" id="JBHRTR010000020">
    <property type="protein sequence ID" value="MFC3227272.1"/>
    <property type="molecule type" value="Genomic_DNA"/>
</dbReference>
<evidence type="ECO:0000256" key="5">
    <source>
        <dbReference type="ARBA" id="ARBA00022692"/>
    </source>
</evidence>
<dbReference type="InterPro" id="IPR002523">
    <property type="entry name" value="MgTranspt_CorA/ZnTranspt_ZntB"/>
</dbReference>
<dbReference type="InterPro" id="IPR004488">
    <property type="entry name" value="Mg/Co-transport_prot_CorA"/>
</dbReference>
<evidence type="ECO:0000256" key="2">
    <source>
        <dbReference type="ARBA" id="ARBA00009765"/>
    </source>
</evidence>
<keyword evidence="11" id="KW-1185">Reference proteome</keyword>
<keyword evidence="6 8" id="KW-1133">Transmembrane helix</keyword>
<keyword evidence="8" id="KW-0406">Ion transport</keyword>
<evidence type="ECO:0000256" key="6">
    <source>
        <dbReference type="ARBA" id="ARBA00022989"/>
    </source>
</evidence>
<evidence type="ECO:0000313" key="11">
    <source>
        <dbReference type="Proteomes" id="UP001595528"/>
    </source>
</evidence>
<keyword evidence="3 8" id="KW-0813">Transport</keyword>
<dbReference type="SUPFAM" id="SSF144083">
    <property type="entry name" value="Magnesium transport protein CorA, transmembrane region"/>
    <property type="match status" value="1"/>
</dbReference>
<dbReference type="SUPFAM" id="SSF143865">
    <property type="entry name" value="CorA soluble domain-like"/>
    <property type="match status" value="1"/>
</dbReference>
<dbReference type="InterPro" id="IPR045863">
    <property type="entry name" value="CorA_TM1_TM2"/>
</dbReference>
<evidence type="ECO:0000256" key="1">
    <source>
        <dbReference type="ARBA" id="ARBA00004651"/>
    </source>
</evidence>
<name>A0ABV7KY46_9PROT</name>
<protein>
    <recommendedName>
        <fullName evidence="8">Magnesium transport protein CorA</fullName>
    </recommendedName>
</protein>
<dbReference type="Pfam" id="PF01544">
    <property type="entry name" value="CorA"/>
    <property type="match status" value="1"/>
</dbReference>
<comment type="subcellular location">
    <subcellularLocation>
        <location evidence="1">Cell membrane</location>
        <topology evidence="1">Multi-pass membrane protein</topology>
    </subcellularLocation>
    <subcellularLocation>
        <location evidence="8">Membrane</location>
        <topology evidence="8">Multi-pass membrane protein</topology>
    </subcellularLocation>
</comment>
<keyword evidence="7 8" id="KW-0472">Membrane</keyword>
<dbReference type="Gene3D" id="3.30.460.20">
    <property type="entry name" value="CorA soluble domain-like"/>
    <property type="match status" value="1"/>
</dbReference>
<accession>A0ABV7KY46</accession>
<evidence type="ECO:0000256" key="4">
    <source>
        <dbReference type="ARBA" id="ARBA00022475"/>
    </source>
</evidence>
<dbReference type="Gene3D" id="1.20.58.340">
    <property type="entry name" value="Magnesium transport protein CorA, transmembrane region"/>
    <property type="match status" value="2"/>
</dbReference>
<dbReference type="PANTHER" id="PTHR46494:SF1">
    <property type="entry name" value="CORA FAMILY METAL ION TRANSPORTER (EUROFUNG)"/>
    <property type="match status" value="1"/>
</dbReference>
<feature type="region of interest" description="Disordered" evidence="9">
    <location>
        <begin position="1"/>
        <end position="25"/>
    </location>
</feature>
<evidence type="ECO:0000256" key="8">
    <source>
        <dbReference type="RuleBase" id="RU362010"/>
    </source>
</evidence>
<dbReference type="Proteomes" id="UP001595528">
    <property type="component" value="Unassembled WGS sequence"/>
</dbReference>
<dbReference type="PANTHER" id="PTHR46494">
    <property type="entry name" value="CORA FAMILY METAL ION TRANSPORTER (EUROFUNG)"/>
    <property type="match status" value="1"/>
</dbReference>
<keyword evidence="4 8" id="KW-1003">Cell membrane</keyword>
<evidence type="ECO:0000256" key="7">
    <source>
        <dbReference type="ARBA" id="ARBA00023136"/>
    </source>
</evidence>
<dbReference type="NCBIfam" id="TIGR00383">
    <property type="entry name" value="corA"/>
    <property type="match status" value="1"/>
</dbReference>
<evidence type="ECO:0000313" key="10">
    <source>
        <dbReference type="EMBL" id="MFC3227272.1"/>
    </source>
</evidence>
<comment type="caution">
    <text evidence="10">The sequence shown here is derived from an EMBL/GenBank/DDBJ whole genome shotgun (WGS) entry which is preliminary data.</text>
</comment>
<dbReference type="CDD" id="cd12828">
    <property type="entry name" value="TmCorA-like_1"/>
    <property type="match status" value="1"/>
</dbReference>
<gene>
    <name evidence="8 10" type="primary">corA</name>
    <name evidence="10" type="ORF">ACFOGJ_08535</name>
</gene>
<evidence type="ECO:0000256" key="3">
    <source>
        <dbReference type="ARBA" id="ARBA00022448"/>
    </source>
</evidence>
<dbReference type="InterPro" id="IPR045861">
    <property type="entry name" value="CorA_cytoplasmic_dom"/>
</dbReference>
<comment type="similarity">
    <text evidence="2 8">Belongs to the CorA metal ion transporter (MIT) (TC 1.A.35) family.</text>
</comment>
<keyword evidence="5 8" id="KW-0812">Transmembrane</keyword>
<sequence>MSDKDRQAEPARSRHRAGFGQRPPVGAMPGTLMRDPDAQQTQVRIVCYGPDRIEEIPFQGPQSLPQLLDSWAVTWIAVSGLRDVELIAELGNVLGLHELALEDAVSSQQRPKVENYDDYTFVVTQAPRWNPVHDGDAADLEHVSEQIAIFFSRAFVLTVKAGEGGRFDAIRERLYKQRGRVRKAGPGHLVYAMLDIVIDEYFPVVEHLGEKLEALEADIMRNPDREVVVRIQQMRRSLLAMRRAIWPQREVVYALAREGMPHVGRKTRIYLRDCADHLTQLIEMTEMYRELTTGLLDIYLSSASARTNEVMRVLTIIATIFIPLGTVAGIYGMNFDPQVSPWNMPELSWYYGYPYAIGLMATMAGAMLFYFWRKGWLGGRDPARLLQDD</sequence>
<comment type="function">
    <text evidence="8">Mediates influx of magnesium ions.</text>
</comment>
<keyword evidence="8" id="KW-0460">Magnesium</keyword>
<proteinExistence type="inferred from homology"/>
<evidence type="ECO:0000256" key="9">
    <source>
        <dbReference type="SAM" id="MobiDB-lite"/>
    </source>
</evidence>
<feature type="transmembrane region" description="Helical" evidence="8">
    <location>
        <begin position="313"/>
        <end position="333"/>
    </location>
</feature>